<dbReference type="PROSITE" id="PS50156">
    <property type="entry name" value="SSD"/>
    <property type="match status" value="1"/>
</dbReference>
<feature type="transmembrane region" description="Helical" evidence="11">
    <location>
        <begin position="844"/>
        <end position="867"/>
    </location>
</feature>
<feature type="transmembrane region" description="Helical" evidence="11">
    <location>
        <begin position="296"/>
        <end position="320"/>
    </location>
</feature>
<dbReference type="InterPro" id="IPR003392">
    <property type="entry name" value="PTHD_SSD"/>
</dbReference>
<keyword evidence="4 11" id="KW-1133">Transmembrane helix</keyword>
<feature type="domain" description="SSD" evidence="12">
    <location>
        <begin position="261"/>
        <end position="420"/>
    </location>
</feature>
<feature type="transmembrane region" description="Helical" evidence="11">
    <location>
        <begin position="721"/>
        <end position="739"/>
    </location>
</feature>
<dbReference type="Proteomes" id="UP000838412">
    <property type="component" value="Chromosome 19"/>
</dbReference>
<evidence type="ECO:0000256" key="7">
    <source>
        <dbReference type="ARBA" id="ARBA00057027"/>
    </source>
</evidence>
<organism evidence="13 14">
    <name type="scientific">Branchiostoma lanceolatum</name>
    <name type="common">Common lancelet</name>
    <name type="synonym">Amphioxus lanceolatum</name>
    <dbReference type="NCBI Taxonomy" id="7740"/>
    <lineage>
        <taxon>Eukaryota</taxon>
        <taxon>Metazoa</taxon>
        <taxon>Chordata</taxon>
        <taxon>Cephalochordata</taxon>
        <taxon>Leptocardii</taxon>
        <taxon>Amphioxiformes</taxon>
        <taxon>Branchiostomatidae</taxon>
        <taxon>Branchiostoma</taxon>
    </lineage>
</organism>
<keyword evidence="6" id="KW-0325">Glycoprotein</keyword>
<reference evidence="13" key="1">
    <citation type="submission" date="2022-01" db="EMBL/GenBank/DDBJ databases">
        <authorList>
            <person name="Braso-Vives M."/>
        </authorList>
    </citation>
    <scope>NUCLEOTIDE SEQUENCE</scope>
</reference>
<dbReference type="FunFam" id="1.20.1640.10:FF:000013">
    <property type="entry name" value="PaTched Related family"/>
    <property type="match status" value="1"/>
</dbReference>
<evidence type="ECO:0000256" key="5">
    <source>
        <dbReference type="ARBA" id="ARBA00023136"/>
    </source>
</evidence>
<dbReference type="GO" id="GO:0097225">
    <property type="term" value="C:sperm midpiece"/>
    <property type="evidence" value="ECO:0007669"/>
    <property type="project" value="UniProtKB-ARBA"/>
</dbReference>
<feature type="compositionally biased region" description="Basic and acidic residues" evidence="10">
    <location>
        <begin position="927"/>
        <end position="936"/>
    </location>
</feature>
<sequence length="947" mass="104310">MMEHGVTERWMRHAFQKFGRFLARHPHAFLIASLVLAGSLGGGLYFLGNEGSIEKLYTPEDGPGKVEREYVRTHFPVNDSEHFLPSRVVTAGRYGAVIIRPRGEVSDTALHKAVLDAAVSLHNNISDLLTDELGLSYADVCAKWKTDCVISGLDLLDFIATSFPNVTVGYPWTSLPGGLRTFSGAILGDVTLEDETETVKKVGAIKLIYHLCSSKEDADRRSEAWEGAFLENMAAFSSDVIAVTWSTSHSLETEIAEMATRAVPNLAAYTVSMLLAFAVLSCVMRDPVRSKPFLGMVGVLGAGMAVMATVGLFSYCGVMFNNLVAAMPFLIIGVGVDNMFLLLAAWRRTSPRRSVEDRAADTFAEAGVSITITAMTNALAFAVGAITSFPGVRIFCMYSGVAVLFAYLFQINFFGACLIYDGIREHQHRHFLTCLRVHTPTKADQTGCCPPSCCTGDAVTGLRVHTPTKADQPGCHPRSCCTGDTSDQEGEDHNDHLLMLFFKNYYGPFMTQKWVKVAVTVMFFGYIGVGVWGCTRLREGVPLSKLAEDGSYVARYLDQDDRYFSEYDVRVGVMVTERVDYWDPDVQNQLEDLLAEFEDTEFTYGKNESESWLRVYLKFAEQIPGLNLTDKTSFMTGLKDIFLKTPGLDRYSYDLQFSDDGSEILASRFFVQTKKIDDTLREKHMMLKMRGVAKNAPVRTMVYHPAFVYYDQYTAILPNTLQNLGIATVAMLVVSLILMPHPVHAVWVTLAIASICLGVVGFMTLWGINLDSISMISLIMCIGFSVDFSAHFIYSFVSAEESARDAKAVHALYSLGVPILQGSISTVLGVAALSTAPSYGFRTFFKTVFLVVVFGLLHGIVFLPVMLSCLGTKLKMCGVLCCTSGDKIHRVAPAKSTTDLPEICREREAPSFTLSLTPVEGTTNPAYEHDLPRERGASPFPIILTPD</sequence>
<feature type="transmembrane region" description="Helical" evidence="11">
    <location>
        <begin position="514"/>
        <end position="533"/>
    </location>
</feature>
<evidence type="ECO:0000256" key="8">
    <source>
        <dbReference type="ARBA" id="ARBA00060429"/>
    </source>
</evidence>
<feature type="transmembrane region" description="Helical" evidence="11">
    <location>
        <begin position="746"/>
        <end position="768"/>
    </location>
</feature>
<feature type="transmembrane region" description="Helical" evidence="11">
    <location>
        <begin position="809"/>
        <end position="832"/>
    </location>
</feature>
<feature type="transmembrane region" description="Helical" evidence="11">
    <location>
        <begin position="266"/>
        <end position="284"/>
    </location>
</feature>
<evidence type="ECO:0000256" key="9">
    <source>
        <dbReference type="ARBA" id="ARBA00074262"/>
    </source>
</evidence>
<evidence type="ECO:0000256" key="10">
    <source>
        <dbReference type="SAM" id="MobiDB-lite"/>
    </source>
</evidence>
<dbReference type="InterPro" id="IPR051697">
    <property type="entry name" value="Patched_domain-protein"/>
</dbReference>
<dbReference type="PANTHER" id="PTHR10796">
    <property type="entry name" value="PATCHED-RELATED"/>
    <property type="match status" value="1"/>
</dbReference>
<keyword evidence="14" id="KW-1185">Reference proteome</keyword>
<dbReference type="EMBL" id="OV696704">
    <property type="protein sequence ID" value="CAH1251725.1"/>
    <property type="molecule type" value="Genomic_DNA"/>
</dbReference>
<dbReference type="AlphaFoldDB" id="A0A8J9ZDM9"/>
<feature type="transmembrane region" description="Helical" evidence="11">
    <location>
        <begin position="326"/>
        <end position="346"/>
    </location>
</feature>
<name>A0A8J9ZDM9_BRALA</name>
<dbReference type="OrthoDB" id="10027883at2759"/>
<feature type="transmembrane region" description="Helical" evidence="11">
    <location>
        <begin position="774"/>
        <end position="797"/>
    </location>
</feature>
<gene>
    <name evidence="13" type="primary">PTCHD3</name>
    <name evidence="13" type="ORF">BLAG_LOCUS12032</name>
</gene>
<evidence type="ECO:0000313" key="14">
    <source>
        <dbReference type="Proteomes" id="UP000838412"/>
    </source>
</evidence>
<comment type="function">
    <text evidence="7">May play a role in sperm development or sperm function. However, does not appear to have an essential role in spermatogenesis or male fertility.</text>
</comment>
<evidence type="ECO:0000256" key="11">
    <source>
        <dbReference type="SAM" id="Phobius"/>
    </source>
</evidence>
<feature type="transmembrane region" description="Helical" evidence="11">
    <location>
        <begin position="392"/>
        <end position="420"/>
    </location>
</feature>
<evidence type="ECO:0000256" key="3">
    <source>
        <dbReference type="ARBA" id="ARBA00022692"/>
    </source>
</evidence>
<comment type="subcellular location">
    <subcellularLocation>
        <location evidence="8">Cell projection</location>
        <location evidence="8">Cilium</location>
        <location evidence="8">Flagellum membrane</location>
        <topology evidence="8">Multi-pass membrane protein</topology>
    </subcellularLocation>
</comment>
<evidence type="ECO:0000256" key="1">
    <source>
        <dbReference type="ARBA" id="ARBA00005585"/>
    </source>
</evidence>
<dbReference type="GO" id="GO:0016020">
    <property type="term" value="C:membrane"/>
    <property type="evidence" value="ECO:0007669"/>
    <property type="project" value="InterPro"/>
</dbReference>
<dbReference type="Pfam" id="PF02460">
    <property type="entry name" value="Patched"/>
    <property type="match status" value="1"/>
</dbReference>
<dbReference type="Gene3D" id="1.20.1640.10">
    <property type="entry name" value="Multidrug efflux transporter AcrB transmembrane domain"/>
    <property type="match status" value="2"/>
</dbReference>
<dbReference type="SUPFAM" id="SSF82866">
    <property type="entry name" value="Multidrug efflux transporter AcrB transmembrane domain"/>
    <property type="match status" value="2"/>
</dbReference>
<dbReference type="PANTHER" id="PTHR10796:SF92">
    <property type="entry name" value="PATCHED-RELATED, ISOFORM A"/>
    <property type="match status" value="1"/>
</dbReference>
<evidence type="ECO:0000259" key="12">
    <source>
        <dbReference type="PROSITE" id="PS50156"/>
    </source>
</evidence>
<feature type="region of interest" description="Disordered" evidence="10">
    <location>
        <begin position="925"/>
        <end position="947"/>
    </location>
</feature>
<evidence type="ECO:0000256" key="6">
    <source>
        <dbReference type="ARBA" id="ARBA00023180"/>
    </source>
</evidence>
<comment type="similarity">
    <text evidence="1">Belongs to the patched family.</text>
</comment>
<proteinExistence type="inferred from homology"/>
<keyword evidence="3 11" id="KW-0812">Transmembrane</keyword>
<dbReference type="InterPro" id="IPR000731">
    <property type="entry name" value="SSD"/>
</dbReference>
<keyword evidence="5 11" id="KW-0472">Membrane</keyword>
<feature type="transmembrane region" description="Helical" evidence="11">
    <location>
        <begin position="366"/>
        <end position="386"/>
    </location>
</feature>
<evidence type="ECO:0000256" key="4">
    <source>
        <dbReference type="ARBA" id="ARBA00022989"/>
    </source>
</evidence>
<keyword evidence="2" id="KW-1003">Cell membrane</keyword>
<evidence type="ECO:0000256" key="2">
    <source>
        <dbReference type="ARBA" id="ARBA00022475"/>
    </source>
</evidence>
<evidence type="ECO:0000313" key="13">
    <source>
        <dbReference type="EMBL" id="CAH1251725.1"/>
    </source>
</evidence>
<protein>
    <recommendedName>
        <fullName evidence="9">Patched domain-containing protein 3</fullName>
    </recommendedName>
</protein>
<accession>A0A8J9ZDM9</accession>